<reference evidence="7 8" key="1">
    <citation type="submission" date="2019-03" db="EMBL/GenBank/DDBJ databases">
        <title>Genomic Encyclopedia of Type Strains, Phase IV (KMG-IV): sequencing the most valuable type-strain genomes for metagenomic binning, comparative biology and taxonomic classification.</title>
        <authorList>
            <person name="Goeker M."/>
        </authorList>
    </citation>
    <scope>NUCLEOTIDE SEQUENCE [LARGE SCALE GENOMIC DNA]</scope>
    <source>
        <strain evidence="7 8">DSM 19377</strain>
    </source>
</reference>
<keyword evidence="1" id="KW-1003">Cell membrane</keyword>
<dbReference type="AlphaFoldDB" id="A0A4V2SL79"/>
<keyword evidence="3" id="KW-0472">Membrane</keyword>
<feature type="chain" id="PRO_5039301245" evidence="6">
    <location>
        <begin position="22"/>
        <end position="478"/>
    </location>
</feature>
<evidence type="ECO:0000313" key="8">
    <source>
        <dbReference type="Proteomes" id="UP000295416"/>
    </source>
</evidence>
<keyword evidence="5" id="KW-0449">Lipoprotein</keyword>
<dbReference type="SUPFAM" id="SSF53850">
    <property type="entry name" value="Periplasmic binding protein-like II"/>
    <property type="match status" value="1"/>
</dbReference>
<dbReference type="InterPro" id="IPR050490">
    <property type="entry name" value="Bact_solute-bd_prot1"/>
</dbReference>
<protein>
    <submittedName>
        <fullName evidence="7">Carbohydrate ABC transporter substrate-binding protein (CUT1 family)</fullName>
    </submittedName>
</protein>
<feature type="signal peptide" evidence="6">
    <location>
        <begin position="1"/>
        <end position="21"/>
    </location>
</feature>
<name>A0A4V2SL79_9BACL</name>
<keyword evidence="4" id="KW-0564">Palmitate</keyword>
<dbReference type="PANTHER" id="PTHR43649">
    <property type="entry name" value="ARABINOSE-BINDING PROTEIN-RELATED"/>
    <property type="match status" value="1"/>
</dbReference>
<evidence type="ECO:0000256" key="4">
    <source>
        <dbReference type="ARBA" id="ARBA00023139"/>
    </source>
</evidence>
<dbReference type="PROSITE" id="PS51257">
    <property type="entry name" value="PROKAR_LIPOPROTEIN"/>
    <property type="match status" value="1"/>
</dbReference>
<keyword evidence="2 6" id="KW-0732">Signal</keyword>
<dbReference type="InterPro" id="IPR006059">
    <property type="entry name" value="SBP"/>
</dbReference>
<evidence type="ECO:0000256" key="2">
    <source>
        <dbReference type="ARBA" id="ARBA00022729"/>
    </source>
</evidence>
<gene>
    <name evidence="7" type="ORF">EV207_13633</name>
</gene>
<comment type="caution">
    <text evidence="7">The sequence shown here is derived from an EMBL/GenBank/DDBJ whole genome shotgun (WGS) entry which is preliminary data.</text>
</comment>
<evidence type="ECO:0000256" key="5">
    <source>
        <dbReference type="ARBA" id="ARBA00023288"/>
    </source>
</evidence>
<dbReference type="Pfam" id="PF01547">
    <property type="entry name" value="SBP_bac_1"/>
    <property type="match status" value="1"/>
</dbReference>
<dbReference type="RefSeq" id="WP_165887003.1">
    <property type="nucleotide sequence ID" value="NZ_SLXK01000036.1"/>
</dbReference>
<evidence type="ECO:0000256" key="3">
    <source>
        <dbReference type="ARBA" id="ARBA00023136"/>
    </source>
</evidence>
<evidence type="ECO:0000313" key="7">
    <source>
        <dbReference type="EMBL" id="TCP22346.1"/>
    </source>
</evidence>
<accession>A0A4V2SL79</accession>
<dbReference type="EMBL" id="SLXK01000036">
    <property type="protein sequence ID" value="TCP22346.1"/>
    <property type="molecule type" value="Genomic_DNA"/>
</dbReference>
<dbReference type="PANTHER" id="PTHR43649:SF33">
    <property type="entry name" value="POLYGALACTURONAN_RHAMNOGALACTURONAN-BINDING PROTEIN YTCQ"/>
    <property type="match status" value="1"/>
</dbReference>
<dbReference type="CDD" id="cd13585">
    <property type="entry name" value="PBP2_TMBP_like"/>
    <property type="match status" value="1"/>
</dbReference>
<organism evidence="7 8">
    <name type="scientific">Scopulibacillus darangshiensis</name>
    <dbReference type="NCBI Taxonomy" id="442528"/>
    <lineage>
        <taxon>Bacteria</taxon>
        <taxon>Bacillati</taxon>
        <taxon>Bacillota</taxon>
        <taxon>Bacilli</taxon>
        <taxon>Bacillales</taxon>
        <taxon>Sporolactobacillaceae</taxon>
        <taxon>Scopulibacillus</taxon>
    </lineage>
</organism>
<evidence type="ECO:0000256" key="6">
    <source>
        <dbReference type="SAM" id="SignalP"/>
    </source>
</evidence>
<evidence type="ECO:0000256" key="1">
    <source>
        <dbReference type="ARBA" id="ARBA00022475"/>
    </source>
</evidence>
<keyword evidence="8" id="KW-1185">Reference proteome</keyword>
<dbReference type="Gene3D" id="3.40.190.10">
    <property type="entry name" value="Periplasmic binding protein-like II"/>
    <property type="match status" value="1"/>
</dbReference>
<sequence>MIKGSKYLVMAIVLISTLLIAGCSSDTSSSGEGDKVKISMMIRWVSAADIIEKKIIPEFEKEHPNIEVKLQTSFNKNYTQALQAAVNGGNLPDIFASHPSLPVSKLYDLGVLHKLDDVIGDDKDKYEEGTWTKGSTVMDDGSIYAFPIMSGHKDSFVMYYNKDILKKAGLSEKDVPKSWDQLMAVSKKIEKKTDAYGVLVGFKDPWVAEGALTQMASAISPEVLPSVYYSPKGGDYKYDTKGTIQSIEFFKKMYDQKILHPSSSTLDPAEAPALFASGKSAFLFDGAWTASNLVKDGFKDFGVSFLPTKDGKKQYLGFQGTLAAGLLVNKETKHYKEVKEFLKFMKDKGYETLVKNGSQFSPIAEINKKNASDNVVGKTFQLQYDTFIAAPNPVYHNKNVTKVETEMSGKGPQKTVGDVLAGYLTGQVRDVKGTLHKVSEKKNTALENAVKEVKGKGNKISLSDWKFNDWTPFEPYKK</sequence>
<proteinExistence type="predicted"/>
<dbReference type="Proteomes" id="UP000295416">
    <property type="component" value="Unassembled WGS sequence"/>
</dbReference>